<dbReference type="AlphaFoldDB" id="A0A210Q4C9"/>
<accession>A0A210Q4C9</accession>
<protein>
    <submittedName>
        <fullName evidence="1">Uncharacterized protein</fullName>
    </submittedName>
</protein>
<comment type="caution">
    <text evidence="1">The sequence shown here is derived from an EMBL/GenBank/DDBJ whole genome shotgun (WGS) entry which is preliminary data.</text>
</comment>
<evidence type="ECO:0000313" key="1">
    <source>
        <dbReference type="EMBL" id="OWF43596.1"/>
    </source>
</evidence>
<dbReference type="Proteomes" id="UP000242188">
    <property type="component" value="Unassembled WGS sequence"/>
</dbReference>
<name>A0A210Q4C9_MIZYE</name>
<evidence type="ECO:0000313" key="2">
    <source>
        <dbReference type="Proteomes" id="UP000242188"/>
    </source>
</evidence>
<proteinExistence type="predicted"/>
<organism evidence="1 2">
    <name type="scientific">Mizuhopecten yessoensis</name>
    <name type="common">Japanese scallop</name>
    <name type="synonym">Patinopecten yessoensis</name>
    <dbReference type="NCBI Taxonomy" id="6573"/>
    <lineage>
        <taxon>Eukaryota</taxon>
        <taxon>Metazoa</taxon>
        <taxon>Spiralia</taxon>
        <taxon>Lophotrochozoa</taxon>
        <taxon>Mollusca</taxon>
        <taxon>Bivalvia</taxon>
        <taxon>Autobranchia</taxon>
        <taxon>Pteriomorphia</taxon>
        <taxon>Pectinida</taxon>
        <taxon>Pectinoidea</taxon>
        <taxon>Pectinidae</taxon>
        <taxon>Mizuhopecten</taxon>
    </lineage>
</organism>
<reference evidence="1 2" key="1">
    <citation type="journal article" date="2017" name="Nat. Ecol. Evol.">
        <title>Scallop genome provides insights into evolution of bilaterian karyotype and development.</title>
        <authorList>
            <person name="Wang S."/>
            <person name="Zhang J."/>
            <person name="Jiao W."/>
            <person name="Li J."/>
            <person name="Xun X."/>
            <person name="Sun Y."/>
            <person name="Guo X."/>
            <person name="Huan P."/>
            <person name="Dong B."/>
            <person name="Zhang L."/>
            <person name="Hu X."/>
            <person name="Sun X."/>
            <person name="Wang J."/>
            <person name="Zhao C."/>
            <person name="Wang Y."/>
            <person name="Wang D."/>
            <person name="Huang X."/>
            <person name="Wang R."/>
            <person name="Lv J."/>
            <person name="Li Y."/>
            <person name="Zhang Z."/>
            <person name="Liu B."/>
            <person name="Lu W."/>
            <person name="Hui Y."/>
            <person name="Liang J."/>
            <person name="Zhou Z."/>
            <person name="Hou R."/>
            <person name="Li X."/>
            <person name="Liu Y."/>
            <person name="Li H."/>
            <person name="Ning X."/>
            <person name="Lin Y."/>
            <person name="Zhao L."/>
            <person name="Xing Q."/>
            <person name="Dou J."/>
            <person name="Li Y."/>
            <person name="Mao J."/>
            <person name="Guo H."/>
            <person name="Dou H."/>
            <person name="Li T."/>
            <person name="Mu C."/>
            <person name="Jiang W."/>
            <person name="Fu Q."/>
            <person name="Fu X."/>
            <person name="Miao Y."/>
            <person name="Liu J."/>
            <person name="Yu Q."/>
            <person name="Li R."/>
            <person name="Liao H."/>
            <person name="Li X."/>
            <person name="Kong Y."/>
            <person name="Jiang Z."/>
            <person name="Chourrout D."/>
            <person name="Li R."/>
            <person name="Bao Z."/>
        </authorList>
    </citation>
    <scope>NUCLEOTIDE SEQUENCE [LARGE SCALE GENOMIC DNA]</scope>
    <source>
        <strain evidence="1 2">PY_sf001</strain>
    </source>
</reference>
<dbReference type="EMBL" id="NEDP02005050">
    <property type="protein sequence ID" value="OWF43596.1"/>
    <property type="molecule type" value="Genomic_DNA"/>
</dbReference>
<keyword evidence="2" id="KW-1185">Reference proteome</keyword>
<gene>
    <name evidence="1" type="ORF">KP79_PYT20890</name>
</gene>
<sequence length="111" mass="12470">MTPKTPVGSFCLIRNCVVWEFVRATQKSMIMACGPFQFDPKVEEDFLEPAVVTISEAPKPLGNIGVYIRCPNDGNVEEESSPPTRRRGPGIRCETLGGRKWTYHSPLMDRQ</sequence>